<name>A0A8S3KHE5_9BILA</name>
<reference evidence="1" key="1">
    <citation type="submission" date="2021-02" db="EMBL/GenBank/DDBJ databases">
        <authorList>
            <person name="Nowell W R."/>
        </authorList>
    </citation>
    <scope>NUCLEOTIDE SEQUENCE</scope>
</reference>
<comment type="caution">
    <text evidence="1">The sequence shown here is derived from an EMBL/GenBank/DDBJ whole genome shotgun (WGS) entry which is preliminary data.</text>
</comment>
<accession>A0A8S3KHE5</accession>
<evidence type="ECO:0000313" key="2">
    <source>
        <dbReference type="Proteomes" id="UP000676336"/>
    </source>
</evidence>
<sequence>MLASSNYYFGIYQPAKLPSAISSKVKNASDKISQVFRNWFDKHALPWDDSEPVLSGYVPFLFPSISCA</sequence>
<dbReference type="AlphaFoldDB" id="A0A8S3KHE5"/>
<dbReference type="Proteomes" id="UP000676336">
    <property type="component" value="Unassembled WGS sequence"/>
</dbReference>
<organism evidence="1 2">
    <name type="scientific">Rotaria magnacalcarata</name>
    <dbReference type="NCBI Taxonomy" id="392030"/>
    <lineage>
        <taxon>Eukaryota</taxon>
        <taxon>Metazoa</taxon>
        <taxon>Spiralia</taxon>
        <taxon>Gnathifera</taxon>
        <taxon>Rotifera</taxon>
        <taxon>Eurotatoria</taxon>
        <taxon>Bdelloidea</taxon>
        <taxon>Philodinida</taxon>
        <taxon>Philodinidae</taxon>
        <taxon>Rotaria</taxon>
    </lineage>
</organism>
<protein>
    <submittedName>
        <fullName evidence="1">Uncharacterized protein</fullName>
    </submittedName>
</protein>
<proteinExistence type="predicted"/>
<feature type="non-terminal residue" evidence="1">
    <location>
        <position position="68"/>
    </location>
</feature>
<evidence type="ECO:0000313" key="1">
    <source>
        <dbReference type="EMBL" id="CAF5229222.1"/>
    </source>
</evidence>
<dbReference type="EMBL" id="CAJOBI010368977">
    <property type="protein sequence ID" value="CAF5229222.1"/>
    <property type="molecule type" value="Genomic_DNA"/>
</dbReference>
<gene>
    <name evidence="1" type="ORF">SMN809_LOCUS86142</name>
</gene>